<evidence type="ECO:0000313" key="1">
    <source>
        <dbReference type="EMBL" id="PRQ36113.1"/>
    </source>
</evidence>
<gene>
    <name evidence="1" type="ORF">RchiOBHm_Chr4g0387861</name>
</gene>
<organism evidence="1 2">
    <name type="scientific">Rosa chinensis</name>
    <name type="common">China rose</name>
    <dbReference type="NCBI Taxonomy" id="74649"/>
    <lineage>
        <taxon>Eukaryota</taxon>
        <taxon>Viridiplantae</taxon>
        <taxon>Streptophyta</taxon>
        <taxon>Embryophyta</taxon>
        <taxon>Tracheophyta</taxon>
        <taxon>Spermatophyta</taxon>
        <taxon>Magnoliopsida</taxon>
        <taxon>eudicotyledons</taxon>
        <taxon>Gunneridae</taxon>
        <taxon>Pentapetalae</taxon>
        <taxon>rosids</taxon>
        <taxon>fabids</taxon>
        <taxon>Rosales</taxon>
        <taxon>Rosaceae</taxon>
        <taxon>Rosoideae</taxon>
        <taxon>Rosoideae incertae sedis</taxon>
        <taxon>Rosa</taxon>
    </lineage>
</organism>
<comment type="caution">
    <text evidence="1">The sequence shown here is derived from an EMBL/GenBank/DDBJ whole genome shotgun (WGS) entry which is preliminary data.</text>
</comment>
<protein>
    <submittedName>
        <fullName evidence="1">Uncharacterized protein</fullName>
    </submittedName>
</protein>
<sequence length="62" mass="7500">MKETGLNKCARSRLCNVFGSKACREKMRRDRLNDKEHLWGWTSLAYFKRFVFKQRISVYLIL</sequence>
<dbReference type="Proteomes" id="UP000238479">
    <property type="component" value="Chromosome 4"/>
</dbReference>
<dbReference type="AlphaFoldDB" id="A0A2P6QPM8"/>
<dbReference type="EMBL" id="PDCK01000042">
    <property type="protein sequence ID" value="PRQ36113.1"/>
    <property type="molecule type" value="Genomic_DNA"/>
</dbReference>
<reference evidence="1 2" key="1">
    <citation type="journal article" date="2018" name="Nat. Genet.">
        <title>The Rosa genome provides new insights in the design of modern roses.</title>
        <authorList>
            <person name="Bendahmane M."/>
        </authorList>
    </citation>
    <scope>NUCLEOTIDE SEQUENCE [LARGE SCALE GENOMIC DNA]</scope>
    <source>
        <strain evidence="2">cv. Old Blush</strain>
    </source>
</reference>
<accession>A0A2P6QPM8</accession>
<keyword evidence="2" id="KW-1185">Reference proteome</keyword>
<dbReference type="Gramene" id="PRQ36113">
    <property type="protein sequence ID" value="PRQ36113"/>
    <property type="gene ID" value="RchiOBHm_Chr4g0387861"/>
</dbReference>
<name>A0A2P6QPM8_ROSCH</name>
<evidence type="ECO:0000313" key="2">
    <source>
        <dbReference type="Proteomes" id="UP000238479"/>
    </source>
</evidence>
<proteinExistence type="predicted"/>